<name>X0YQM9_9ZZZZ</name>
<dbReference type="EMBL" id="BART01008821">
    <property type="protein sequence ID" value="GAG58584.1"/>
    <property type="molecule type" value="Genomic_DNA"/>
</dbReference>
<evidence type="ECO:0000313" key="3">
    <source>
        <dbReference type="EMBL" id="GAG58584.1"/>
    </source>
</evidence>
<keyword evidence="1" id="KW-1133">Transmembrane helix</keyword>
<dbReference type="AlphaFoldDB" id="X0YQM9"/>
<dbReference type="InterPro" id="IPR036188">
    <property type="entry name" value="FAD/NAD-bd_sf"/>
</dbReference>
<comment type="caution">
    <text evidence="3">The sequence shown here is derived from an EMBL/GenBank/DDBJ whole genome shotgun (WGS) entry which is preliminary data.</text>
</comment>
<feature type="domain" description="FAD dependent oxidoreductase" evidence="2">
    <location>
        <begin position="44"/>
        <end position="393"/>
    </location>
</feature>
<dbReference type="PANTHER" id="PTHR42720">
    <property type="entry name" value="GLYCEROL-3-PHOSPHATE DEHYDROGENASE"/>
    <property type="match status" value="1"/>
</dbReference>
<gene>
    <name evidence="3" type="ORF">S01H4_19736</name>
</gene>
<dbReference type="PANTHER" id="PTHR42720:SF1">
    <property type="entry name" value="GLYCEROL 3-PHOSPHATE OXIDASE"/>
    <property type="match status" value="1"/>
</dbReference>
<proteinExistence type="predicted"/>
<protein>
    <recommendedName>
        <fullName evidence="2">FAD dependent oxidoreductase domain-containing protein</fullName>
    </recommendedName>
</protein>
<evidence type="ECO:0000256" key="1">
    <source>
        <dbReference type="SAM" id="Phobius"/>
    </source>
</evidence>
<keyword evidence="1" id="KW-0812">Transmembrane</keyword>
<reference evidence="3" key="1">
    <citation type="journal article" date="2014" name="Front. Microbiol.">
        <title>High frequency of phylogenetically diverse reductive dehalogenase-homologous genes in deep subseafloor sedimentary metagenomes.</title>
        <authorList>
            <person name="Kawai M."/>
            <person name="Futagami T."/>
            <person name="Toyoda A."/>
            <person name="Takaki Y."/>
            <person name="Nishi S."/>
            <person name="Hori S."/>
            <person name="Arai W."/>
            <person name="Tsubouchi T."/>
            <person name="Morono Y."/>
            <person name="Uchiyama I."/>
            <person name="Ito T."/>
            <person name="Fujiyama A."/>
            <person name="Inagaki F."/>
            <person name="Takami H."/>
        </authorList>
    </citation>
    <scope>NUCLEOTIDE SEQUENCE</scope>
    <source>
        <strain evidence="3">Expedition CK06-06</strain>
    </source>
</reference>
<dbReference type="SUPFAM" id="SSF51905">
    <property type="entry name" value="FAD/NAD(P)-binding domain"/>
    <property type="match status" value="1"/>
</dbReference>
<dbReference type="InterPro" id="IPR052745">
    <property type="entry name" value="G3P_Oxidase/Oxidoreductase"/>
</dbReference>
<feature type="transmembrane region" description="Helical" evidence="1">
    <location>
        <begin position="142"/>
        <end position="161"/>
    </location>
</feature>
<dbReference type="Gene3D" id="3.50.50.60">
    <property type="entry name" value="FAD/NAD(P)-binding domain"/>
    <property type="match status" value="1"/>
</dbReference>
<dbReference type="InterPro" id="IPR006076">
    <property type="entry name" value="FAD-dep_OxRdtase"/>
</dbReference>
<accession>X0YQM9</accession>
<dbReference type="Pfam" id="PF01266">
    <property type="entry name" value="DAO"/>
    <property type="match status" value="1"/>
</dbReference>
<dbReference type="Gene3D" id="3.30.9.10">
    <property type="entry name" value="D-Amino Acid Oxidase, subunit A, domain 2"/>
    <property type="match status" value="1"/>
</dbReference>
<sequence>DYIDIGGEIGKLKNIKGVVNNLIFPNNIKKIKKSGNKEIINKADIVIIGGGVVGCSIARELSKYKLDVILVEKTSDVGCGTTKANNAMIHTGIGEKNNTLKQKLCLKGHKMFEKLSKELQFPYKKNGLLLLLTKDSLKKIRIPNFISIFLISRIIPYYILFMGKKLGIPLKIIRKKELMQREPKITNKSLIAIYSPTYGITCPYLFTIALAENSIKNGVNFLFNAEVVDIKTSENKIKSVLTTKGIIETKYIINSAGLHVDEISDMINAREYTIHPKKGSTIIFDKNISDLIKHNISIVNFPREEHYKGGGAITTFDGNIQWGPTILENYDKNDTSVTSTEIDKIFKSYSPIFDYFLKNSIINYFSGLRACTFTEDFIIKPSNKIEGFIHVAG</sequence>
<organism evidence="3">
    <name type="scientific">marine sediment metagenome</name>
    <dbReference type="NCBI Taxonomy" id="412755"/>
    <lineage>
        <taxon>unclassified sequences</taxon>
        <taxon>metagenomes</taxon>
        <taxon>ecological metagenomes</taxon>
    </lineage>
</organism>
<feature type="non-terminal residue" evidence="3">
    <location>
        <position position="1"/>
    </location>
</feature>
<feature type="non-terminal residue" evidence="3">
    <location>
        <position position="393"/>
    </location>
</feature>
<keyword evidence="1" id="KW-0472">Membrane</keyword>
<evidence type="ECO:0000259" key="2">
    <source>
        <dbReference type="Pfam" id="PF01266"/>
    </source>
</evidence>